<reference evidence="10 11" key="1">
    <citation type="journal article" date="2019" name="Sci. Rep.">
        <title>Orb-weaving spider Araneus ventricosus genome elucidates the spidroin gene catalogue.</title>
        <authorList>
            <person name="Kono N."/>
            <person name="Nakamura H."/>
            <person name="Ohtoshi R."/>
            <person name="Moran D.A.P."/>
            <person name="Shinohara A."/>
            <person name="Yoshida Y."/>
            <person name="Fujiwara M."/>
            <person name="Mori M."/>
            <person name="Tomita M."/>
            <person name="Arakawa K."/>
        </authorList>
    </citation>
    <scope>NUCLEOTIDE SEQUENCE [LARGE SCALE GENOMIC DNA]</scope>
</reference>
<dbReference type="InterPro" id="IPR051028">
    <property type="entry name" value="Mito_Solute_Carrier"/>
</dbReference>
<dbReference type="GO" id="GO:0005313">
    <property type="term" value="F:L-glutamate transmembrane transporter activity"/>
    <property type="evidence" value="ECO:0007669"/>
    <property type="project" value="TreeGrafter"/>
</dbReference>
<protein>
    <submittedName>
        <fullName evidence="10">Calcium-binding mitochondrial carrier protein Aralar1</fullName>
    </submittedName>
</protein>
<name>A0A4Y2UWB6_ARAVE</name>
<evidence type="ECO:0000256" key="5">
    <source>
        <dbReference type="ARBA" id="ARBA00022989"/>
    </source>
</evidence>
<evidence type="ECO:0000256" key="4">
    <source>
        <dbReference type="ARBA" id="ARBA00022792"/>
    </source>
</evidence>
<keyword evidence="5" id="KW-1133">Transmembrane helix</keyword>
<evidence type="ECO:0000256" key="1">
    <source>
        <dbReference type="ARBA" id="ARBA00004448"/>
    </source>
</evidence>
<evidence type="ECO:0000256" key="8">
    <source>
        <dbReference type="PROSITE-ProRule" id="PRU00282"/>
    </source>
</evidence>
<keyword evidence="11" id="KW-1185">Reference proteome</keyword>
<keyword evidence="6" id="KW-0496">Mitochondrion</keyword>
<evidence type="ECO:0000313" key="11">
    <source>
        <dbReference type="Proteomes" id="UP000499080"/>
    </source>
</evidence>
<dbReference type="OrthoDB" id="5954275at2759"/>
<organism evidence="10 11">
    <name type="scientific">Araneus ventricosus</name>
    <name type="common">Orbweaver spider</name>
    <name type="synonym">Epeira ventricosa</name>
    <dbReference type="NCBI Taxonomy" id="182803"/>
    <lineage>
        <taxon>Eukaryota</taxon>
        <taxon>Metazoa</taxon>
        <taxon>Ecdysozoa</taxon>
        <taxon>Arthropoda</taxon>
        <taxon>Chelicerata</taxon>
        <taxon>Arachnida</taxon>
        <taxon>Araneae</taxon>
        <taxon>Araneomorphae</taxon>
        <taxon>Entelegynae</taxon>
        <taxon>Araneoidea</taxon>
        <taxon>Araneidae</taxon>
        <taxon>Araneus</taxon>
    </lineage>
</organism>
<dbReference type="InterPro" id="IPR023395">
    <property type="entry name" value="MCP_dom_sf"/>
</dbReference>
<comment type="similarity">
    <text evidence="2 9">Belongs to the mitochondrial carrier (TC 2.A.29) family.</text>
</comment>
<keyword evidence="4" id="KW-0999">Mitochondrion inner membrane</keyword>
<dbReference type="GO" id="GO:0043490">
    <property type="term" value="P:malate-aspartate shuttle"/>
    <property type="evidence" value="ECO:0007669"/>
    <property type="project" value="TreeGrafter"/>
</dbReference>
<keyword evidence="9" id="KW-0813">Transport</keyword>
<gene>
    <name evidence="10" type="primary">aralar1_2</name>
    <name evidence="10" type="ORF">AVEN_40934_1</name>
</gene>
<dbReference type="SUPFAM" id="SSF103506">
    <property type="entry name" value="Mitochondrial carrier"/>
    <property type="match status" value="1"/>
</dbReference>
<evidence type="ECO:0000256" key="7">
    <source>
        <dbReference type="ARBA" id="ARBA00023136"/>
    </source>
</evidence>
<proteinExistence type="inferred from homology"/>
<keyword evidence="3 8" id="KW-0812">Transmembrane</keyword>
<dbReference type="GO" id="GO:0015183">
    <property type="term" value="F:L-aspartate transmembrane transporter activity"/>
    <property type="evidence" value="ECO:0007669"/>
    <property type="project" value="TreeGrafter"/>
</dbReference>
<dbReference type="Pfam" id="PF00153">
    <property type="entry name" value="Mito_carr"/>
    <property type="match status" value="1"/>
</dbReference>
<accession>A0A4Y2UWB6</accession>
<dbReference type="InterPro" id="IPR018108">
    <property type="entry name" value="MCP_transmembrane"/>
</dbReference>
<evidence type="ECO:0000256" key="6">
    <source>
        <dbReference type="ARBA" id="ARBA00023128"/>
    </source>
</evidence>
<dbReference type="Gene3D" id="1.50.40.10">
    <property type="entry name" value="Mitochondrial carrier domain"/>
    <property type="match status" value="1"/>
</dbReference>
<dbReference type="PANTHER" id="PTHR45678:SF9">
    <property type="entry name" value="CALCIUM-BINDING MITOCHONDRIAL CARRIER PROTEIN ARALAR1"/>
    <property type="match status" value="1"/>
</dbReference>
<feature type="repeat" description="Solcar" evidence="8">
    <location>
        <begin position="73"/>
        <end position="154"/>
    </location>
</feature>
<evidence type="ECO:0000256" key="9">
    <source>
        <dbReference type="RuleBase" id="RU000488"/>
    </source>
</evidence>
<dbReference type="Proteomes" id="UP000499080">
    <property type="component" value="Unassembled WGS sequence"/>
</dbReference>
<sequence length="173" mass="19152">MKSDNADGYSGNGHIQLEIQTFKKYGMKLLRHDYKEPQLGEDQCDRETANAQHCRTAYLSSGKNISNASELKESLLYMGGAGASQVMFTNPLEIVKIRLQVAGEIAAAGRKVRALTVIRDLGLTGLYKCARACFLREISRSPPSTFPFMLTQSSHLLTWMVTTVLVPYCCLLA</sequence>
<dbReference type="EMBL" id="BGPR01039750">
    <property type="protein sequence ID" value="GBO15777.1"/>
    <property type="molecule type" value="Genomic_DNA"/>
</dbReference>
<dbReference type="PROSITE" id="PS50920">
    <property type="entry name" value="SOLCAR"/>
    <property type="match status" value="1"/>
</dbReference>
<comment type="caution">
    <text evidence="10">The sequence shown here is derived from an EMBL/GenBank/DDBJ whole genome shotgun (WGS) entry which is preliminary data.</text>
</comment>
<dbReference type="AlphaFoldDB" id="A0A4Y2UWB6"/>
<evidence type="ECO:0000256" key="3">
    <source>
        <dbReference type="ARBA" id="ARBA00022692"/>
    </source>
</evidence>
<evidence type="ECO:0000313" key="10">
    <source>
        <dbReference type="EMBL" id="GBO15777.1"/>
    </source>
</evidence>
<dbReference type="GO" id="GO:0005743">
    <property type="term" value="C:mitochondrial inner membrane"/>
    <property type="evidence" value="ECO:0007669"/>
    <property type="project" value="UniProtKB-SubCell"/>
</dbReference>
<dbReference type="PANTHER" id="PTHR45678">
    <property type="entry name" value="MITOCHONDRIAL 2-OXODICARBOXYLATE CARRIER 1-RELATED"/>
    <property type="match status" value="1"/>
</dbReference>
<evidence type="ECO:0000256" key="2">
    <source>
        <dbReference type="ARBA" id="ARBA00006375"/>
    </source>
</evidence>
<keyword evidence="7 8" id="KW-0472">Membrane</keyword>
<comment type="subcellular location">
    <subcellularLocation>
        <location evidence="1">Mitochondrion inner membrane</location>
        <topology evidence="1">Multi-pass membrane protein</topology>
    </subcellularLocation>
</comment>